<dbReference type="Proteomes" id="UP000634136">
    <property type="component" value="Unassembled WGS sequence"/>
</dbReference>
<protein>
    <submittedName>
        <fullName evidence="2">Uncharacterized protein</fullName>
    </submittedName>
</protein>
<comment type="caution">
    <text evidence="2">The sequence shown here is derived from an EMBL/GenBank/DDBJ whole genome shotgun (WGS) entry which is preliminary data.</text>
</comment>
<sequence>MVPSQETLIPTLGVFKLPIFAFTLSPTSPSTAMLRSKSKKAGNGGRLENSADDTDEEEDENDDKESEVEGAKEKSNLLPVEDNAKSSRVGEKRHGLAPLLDHVVKEFPPASRARVRVARAMMLRPTCPTQSENSRITSHRCTTNTMQKPRHPQERVEEERACDDAILPTKSISDIRNQKFLESPRRFISKLKPYRPRFTLYITTHSHNETNLREFELLLYNAYNPSLVFYSSQKNRLSSDSFSCSSFELTFEFSDS</sequence>
<name>A0A834TMP6_9FABA</name>
<keyword evidence="3" id="KW-1185">Reference proteome</keyword>
<evidence type="ECO:0000256" key="1">
    <source>
        <dbReference type="SAM" id="MobiDB-lite"/>
    </source>
</evidence>
<gene>
    <name evidence="2" type="ORF">G2W53_021744</name>
</gene>
<evidence type="ECO:0000313" key="2">
    <source>
        <dbReference type="EMBL" id="KAF7823600.1"/>
    </source>
</evidence>
<dbReference type="AlphaFoldDB" id="A0A834TMP6"/>
<dbReference type="EMBL" id="JAAIUW010000007">
    <property type="protein sequence ID" value="KAF7823600.1"/>
    <property type="molecule type" value="Genomic_DNA"/>
</dbReference>
<proteinExistence type="predicted"/>
<feature type="compositionally biased region" description="Acidic residues" evidence="1">
    <location>
        <begin position="50"/>
        <end position="66"/>
    </location>
</feature>
<accession>A0A834TMP6</accession>
<feature type="region of interest" description="Disordered" evidence="1">
    <location>
        <begin position="28"/>
        <end position="91"/>
    </location>
</feature>
<organism evidence="2 3">
    <name type="scientific">Senna tora</name>
    <dbReference type="NCBI Taxonomy" id="362788"/>
    <lineage>
        <taxon>Eukaryota</taxon>
        <taxon>Viridiplantae</taxon>
        <taxon>Streptophyta</taxon>
        <taxon>Embryophyta</taxon>
        <taxon>Tracheophyta</taxon>
        <taxon>Spermatophyta</taxon>
        <taxon>Magnoliopsida</taxon>
        <taxon>eudicotyledons</taxon>
        <taxon>Gunneridae</taxon>
        <taxon>Pentapetalae</taxon>
        <taxon>rosids</taxon>
        <taxon>fabids</taxon>
        <taxon>Fabales</taxon>
        <taxon>Fabaceae</taxon>
        <taxon>Caesalpinioideae</taxon>
        <taxon>Cassia clade</taxon>
        <taxon>Senna</taxon>
    </lineage>
</organism>
<evidence type="ECO:0000313" key="3">
    <source>
        <dbReference type="Proteomes" id="UP000634136"/>
    </source>
</evidence>
<reference evidence="2" key="1">
    <citation type="submission" date="2020-09" db="EMBL/GenBank/DDBJ databases">
        <title>Genome-Enabled Discovery of Anthraquinone Biosynthesis in Senna tora.</title>
        <authorList>
            <person name="Kang S.-H."/>
            <person name="Pandey R.P."/>
            <person name="Lee C.-M."/>
            <person name="Sim J.-S."/>
            <person name="Jeong J.-T."/>
            <person name="Choi B.-S."/>
            <person name="Jung M."/>
            <person name="Ginzburg D."/>
            <person name="Zhao K."/>
            <person name="Won S.Y."/>
            <person name="Oh T.-J."/>
            <person name="Yu Y."/>
            <person name="Kim N.-H."/>
            <person name="Lee O.R."/>
            <person name="Lee T.-H."/>
            <person name="Bashyal P."/>
            <person name="Kim T.-S."/>
            <person name="Lee W.-H."/>
            <person name="Kawkins C."/>
            <person name="Kim C.-K."/>
            <person name="Kim J.S."/>
            <person name="Ahn B.O."/>
            <person name="Rhee S.Y."/>
            <person name="Sohng J.K."/>
        </authorList>
    </citation>
    <scope>NUCLEOTIDE SEQUENCE</scope>
    <source>
        <tissue evidence="2">Leaf</tissue>
    </source>
</reference>
<feature type="compositionally biased region" description="Basic and acidic residues" evidence="1">
    <location>
        <begin position="82"/>
        <end position="91"/>
    </location>
</feature>